<evidence type="ECO:0000313" key="2">
    <source>
        <dbReference type="Proteomes" id="UP000215289"/>
    </source>
</evidence>
<reference evidence="1 2" key="1">
    <citation type="submission" date="2018-08" db="EMBL/GenBank/DDBJ databases">
        <title>Draft genome sequences of two Aspergillus turcosus clinical strains isolated from bronchoalveolar lavage fluid: one azole-susceptible and the other azole-resistant.</title>
        <authorList>
            <person name="Parent-Michaud M."/>
            <person name="Dufresne P.J."/>
            <person name="Fournier E."/>
            <person name="Martineau C."/>
            <person name="Moreira S."/>
            <person name="Perkins V."/>
            <person name="De Repentigny L."/>
            <person name="Dufresne S.F."/>
        </authorList>
    </citation>
    <scope>NUCLEOTIDE SEQUENCE [LARGE SCALE GENOMIC DNA]</scope>
    <source>
        <strain evidence="1">HMR AF 1038</strain>
    </source>
</reference>
<keyword evidence="2" id="KW-1185">Reference proteome</keyword>
<dbReference type="OrthoDB" id="421393at2759"/>
<accession>A0A3R7JFG4</accession>
<dbReference type="Pfam" id="PF26466">
    <property type="entry name" value="DNA_primase_lrg_N"/>
    <property type="match status" value="1"/>
</dbReference>
<dbReference type="Proteomes" id="UP000215289">
    <property type="component" value="Unassembled WGS sequence"/>
</dbReference>
<proteinExistence type="predicted"/>
<dbReference type="EMBL" id="NIDN02000103">
    <property type="protein sequence ID" value="RLL96669.1"/>
    <property type="molecule type" value="Genomic_DNA"/>
</dbReference>
<dbReference type="STRING" id="1245748.A0A3R7JFG4"/>
<evidence type="ECO:0000313" key="1">
    <source>
        <dbReference type="EMBL" id="RLL96669.1"/>
    </source>
</evidence>
<sequence>MIRQDFQKIDPKRRATLDHKKKQFASPVYKQQDYPHRLNFYDIPPTAEITLEQFEQWAIDRLKVLSSIGRNRSLFLSK</sequence>
<comment type="caution">
    <text evidence="1">The sequence shown here is derived from an EMBL/GenBank/DDBJ whole genome shotgun (WGS) entry which is preliminary data.</text>
</comment>
<organism evidence="1 2">
    <name type="scientific">Aspergillus turcosus</name>
    <dbReference type="NCBI Taxonomy" id="1245748"/>
    <lineage>
        <taxon>Eukaryota</taxon>
        <taxon>Fungi</taxon>
        <taxon>Dikarya</taxon>
        <taxon>Ascomycota</taxon>
        <taxon>Pezizomycotina</taxon>
        <taxon>Eurotiomycetes</taxon>
        <taxon>Eurotiomycetidae</taxon>
        <taxon>Eurotiales</taxon>
        <taxon>Aspergillaceae</taxon>
        <taxon>Aspergillus</taxon>
        <taxon>Aspergillus subgen. Fumigati</taxon>
    </lineage>
</organism>
<name>A0A3R7JFG4_9EURO</name>
<gene>
    <name evidence="1" type="ORF">CFD26_103943</name>
</gene>
<dbReference type="AlphaFoldDB" id="A0A3R7JFG4"/>
<dbReference type="Gene3D" id="1.20.930.80">
    <property type="match status" value="1"/>
</dbReference>
<protein>
    <submittedName>
        <fullName evidence="1">Uncharacterized protein</fullName>
    </submittedName>
</protein>